<feature type="compositionally biased region" description="Basic and acidic residues" evidence="1">
    <location>
        <begin position="309"/>
        <end position="322"/>
    </location>
</feature>
<reference evidence="3" key="2">
    <citation type="submission" date="2021-08" db="EMBL/GenBank/DDBJ databases">
        <authorList>
            <person name="Eriksson T."/>
        </authorList>
    </citation>
    <scope>NUCLEOTIDE SEQUENCE</scope>
    <source>
        <strain evidence="3">Stoneville</strain>
        <tissue evidence="3">Whole head</tissue>
    </source>
</reference>
<comment type="caution">
    <text evidence="3">The sequence shown here is derived from an EMBL/GenBank/DDBJ whole genome shotgun (WGS) entry which is preliminary data.</text>
</comment>
<protein>
    <submittedName>
        <fullName evidence="3">Uncharacterized protein</fullName>
    </submittedName>
</protein>
<feature type="chain" id="PRO_5035310946" evidence="2">
    <location>
        <begin position="21"/>
        <end position="432"/>
    </location>
</feature>
<dbReference type="AlphaFoldDB" id="A0A8J6HJ67"/>
<evidence type="ECO:0000313" key="3">
    <source>
        <dbReference type="EMBL" id="KAH0815654.1"/>
    </source>
</evidence>
<feature type="signal peptide" evidence="2">
    <location>
        <begin position="1"/>
        <end position="20"/>
    </location>
</feature>
<dbReference type="EMBL" id="JABDTM020022801">
    <property type="protein sequence ID" value="KAH0815654.1"/>
    <property type="molecule type" value="Genomic_DNA"/>
</dbReference>
<keyword evidence="4" id="KW-1185">Reference proteome</keyword>
<feature type="compositionally biased region" description="Basic residues" evidence="1">
    <location>
        <begin position="391"/>
        <end position="400"/>
    </location>
</feature>
<dbReference type="Proteomes" id="UP000719412">
    <property type="component" value="Unassembled WGS sequence"/>
</dbReference>
<name>A0A8J6HJ67_TENMO</name>
<feature type="region of interest" description="Disordered" evidence="1">
    <location>
        <begin position="383"/>
        <end position="432"/>
    </location>
</feature>
<feature type="compositionally biased region" description="Basic and acidic residues" evidence="1">
    <location>
        <begin position="413"/>
        <end position="422"/>
    </location>
</feature>
<sequence length="432" mass="46662">MKVIKLLMMVMVVLFSRSESESVGSAIAVGGSMILTGRTGVSSVTRICLKLGHACDHAGWGPLQEEQEGSFAGHRFGGWLLGHLALAEGGDLLGGDILGDAADDHREGGFFGGRRGSGRFPIYGGDGDRWAVRGDLKGLYEVGGERGFGDDQRGFVIVHPQLNGFQAESDDQKVVKCLLGGKFAGEGGVEWVAVGVGDETLELEGESSGVGVFSIIDGKVFDSPDFFANFMDLVDGVDAAVAGGGDGVSLDCILEVGFSGGSAPFRPRAELRAADMLALHLTPKVRTTHSDHCRHVRTVRLHRIEWSDQRGEEKNVEGREGEGNLTSSKRKGNEKKIGKIEMFWQGAEVRGLTNPTVCSYRPAETATKKAPFQLSRHLGLNMKDKEEIRRSNKKLKGNASRKRDQLQRGANGKKKDQQEKGTRTKQLRLLSA</sequence>
<evidence type="ECO:0000256" key="2">
    <source>
        <dbReference type="SAM" id="SignalP"/>
    </source>
</evidence>
<keyword evidence="2" id="KW-0732">Signal</keyword>
<evidence type="ECO:0000313" key="4">
    <source>
        <dbReference type="Proteomes" id="UP000719412"/>
    </source>
</evidence>
<proteinExistence type="predicted"/>
<gene>
    <name evidence="3" type="ORF">GEV33_007137</name>
</gene>
<evidence type="ECO:0000256" key="1">
    <source>
        <dbReference type="SAM" id="MobiDB-lite"/>
    </source>
</evidence>
<reference evidence="3" key="1">
    <citation type="journal article" date="2020" name="J Insects Food Feed">
        <title>The yellow mealworm (Tenebrio molitor) genome: a resource for the emerging insects as food and feed industry.</title>
        <authorList>
            <person name="Eriksson T."/>
            <person name="Andere A."/>
            <person name="Kelstrup H."/>
            <person name="Emery V."/>
            <person name="Picard C."/>
        </authorList>
    </citation>
    <scope>NUCLEOTIDE SEQUENCE</scope>
    <source>
        <strain evidence="3">Stoneville</strain>
        <tissue evidence="3">Whole head</tissue>
    </source>
</reference>
<accession>A0A8J6HJ67</accession>
<feature type="region of interest" description="Disordered" evidence="1">
    <location>
        <begin position="309"/>
        <end position="333"/>
    </location>
</feature>
<organism evidence="3 4">
    <name type="scientific">Tenebrio molitor</name>
    <name type="common">Yellow mealworm beetle</name>
    <dbReference type="NCBI Taxonomy" id="7067"/>
    <lineage>
        <taxon>Eukaryota</taxon>
        <taxon>Metazoa</taxon>
        <taxon>Ecdysozoa</taxon>
        <taxon>Arthropoda</taxon>
        <taxon>Hexapoda</taxon>
        <taxon>Insecta</taxon>
        <taxon>Pterygota</taxon>
        <taxon>Neoptera</taxon>
        <taxon>Endopterygota</taxon>
        <taxon>Coleoptera</taxon>
        <taxon>Polyphaga</taxon>
        <taxon>Cucujiformia</taxon>
        <taxon>Tenebrionidae</taxon>
        <taxon>Tenebrio</taxon>
    </lineage>
</organism>